<accession>A0A2P6U1R3</accession>
<dbReference type="GO" id="GO:0008270">
    <property type="term" value="F:zinc ion binding"/>
    <property type="evidence" value="ECO:0007669"/>
    <property type="project" value="UniProtKB-KW"/>
</dbReference>
<dbReference type="OrthoDB" id="515331at2759"/>
<dbReference type="EMBL" id="LHPG02000002">
    <property type="protein sequence ID" value="PRW60239.1"/>
    <property type="molecule type" value="Genomic_DNA"/>
</dbReference>
<dbReference type="Pfam" id="PF01753">
    <property type="entry name" value="zf-MYND"/>
    <property type="match status" value="1"/>
</dbReference>
<keyword evidence="1" id="KW-0479">Metal-binding</keyword>
<dbReference type="AlphaFoldDB" id="A0A2P6U1R3"/>
<comment type="caution">
    <text evidence="8">The sequence shown here is derived from an EMBL/GenBank/DDBJ whole genome shotgun (WGS) entry which is preliminary data.</text>
</comment>
<evidence type="ECO:0000313" key="9">
    <source>
        <dbReference type="Proteomes" id="UP000239899"/>
    </source>
</evidence>
<evidence type="ECO:0000256" key="5">
    <source>
        <dbReference type="SAM" id="Coils"/>
    </source>
</evidence>
<reference evidence="8 9" key="1">
    <citation type="journal article" date="2018" name="Plant J.">
        <title>Genome sequences of Chlorella sorokiniana UTEX 1602 and Micractinium conductrix SAG 241.80: implications to maltose excretion by a green alga.</title>
        <authorList>
            <person name="Arriola M.B."/>
            <person name="Velmurugan N."/>
            <person name="Zhang Y."/>
            <person name="Plunkett M.H."/>
            <person name="Hondzo H."/>
            <person name="Barney B.M."/>
        </authorList>
    </citation>
    <scope>NUCLEOTIDE SEQUENCE [LARGE SCALE GENOMIC DNA]</scope>
    <source>
        <strain evidence="9">UTEX 1602</strain>
    </source>
</reference>
<evidence type="ECO:0000256" key="3">
    <source>
        <dbReference type="ARBA" id="ARBA00022833"/>
    </source>
</evidence>
<feature type="region of interest" description="Disordered" evidence="6">
    <location>
        <begin position="405"/>
        <end position="424"/>
    </location>
</feature>
<keyword evidence="2 4" id="KW-0863">Zinc-finger</keyword>
<evidence type="ECO:0000256" key="1">
    <source>
        <dbReference type="ARBA" id="ARBA00022723"/>
    </source>
</evidence>
<evidence type="ECO:0000256" key="6">
    <source>
        <dbReference type="SAM" id="MobiDB-lite"/>
    </source>
</evidence>
<dbReference type="SUPFAM" id="SSF144232">
    <property type="entry name" value="HIT/MYND zinc finger-like"/>
    <property type="match status" value="1"/>
</dbReference>
<sequence length="424" mass="44127">MPDLQQPEAGGATSASNEEQLLGSLMELHCVSCRFAQLVASQGTAALACGRTQRAAPVVNSSLACLTNVLSQLIPLAYTKHFEDANPEEVEALPDVQGVCAAHLQAVLAVIDAAHGAGFGRPHWNDPASFETHRVALAMAVRNCCGFSHAAWDEAASAAFERSLAALAQVSSPLELASELLCPVAKAAAACPRVAAALASGSLLGVMLQVARQLAGTADRCTQEWASKLLANWHGLVQALPPSVPAADQSAATLDVSEEMVAELQTAASALSEQRRQLLRRLQFNTDLADHAVQLQQLVQPAAQLGGLLVQMSRSPALEKEQQLDLARAAATRSCAYLRCANVAGQGGAAAGQGVGSMRCSACRAVWYCGTACSHADWRAGHKCVCKALAAERQAAKAARKAAAAEGTAAVVQQPPPQQQPNQA</sequence>
<evidence type="ECO:0000259" key="7">
    <source>
        <dbReference type="PROSITE" id="PS50865"/>
    </source>
</evidence>
<feature type="compositionally biased region" description="Pro residues" evidence="6">
    <location>
        <begin position="414"/>
        <end position="424"/>
    </location>
</feature>
<dbReference type="InterPro" id="IPR002893">
    <property type="entry name" value="Znf_MYND"/>
</dbReference>
<evidence type="ECO:0000256" key="2">
    <source>
        <dbReference type="ARBA" id="ARBA00022771"/>
    </source>
</evidence>
<dbReference type="PROSITE" id="PS50865">
    <property type="entry name" value="ZF_MYND_2"/>
    <property type="match status" value="1"/>
</dbReference>
<dbReference type="Proteomes" id="UP000239899">
    <property type="component" value="Unassembled WGS sequence"/>
</dbReference>
<protein>
    <submittedName>
        <fullName evidence="8">Zinc finger domain-containing MYND finger domain</fullName>
    </submittedName>
</protein>
<gene>
    <name evidence="8" type="ORF">C2E21_1280</name>
</gene>
<feature type="coiled-coil region" evidence="5">
    <location>
        <begin position="254"/>
        <end position="281"/>
    </location>
</feature>
<evidence type="ECO:0000256" key="4">
    <source>
        <dbReference type="PROSITE-ProRule" id="PRU00134"/>
    </source>
</evidence>
<feature type="domain" description="MYND-type" evidence="7">
    <location>
        <begin position="337"/>
        <end position="386"/>
    </location>
</feature>
<keyword evidence="3" id="KW-0862">Zinc</keyword>
<organism evidence="8 9">
    <name type="scientific">Chlorella sorokiniana</name>
    <name type="common">Freshwater green alga</name>
    <dbReference type="NCBI Taxonomy" id="3076"/>
    <lineage>
        <taxon>Eukaryota</taxon>
        <taxon>Viridiplantae</taxon>
        <taxon>Chlorophyta</taxon>
        <taxon>core chlorophytes</taxon>
        <taxon>Trebouxiophyceae</taxon>
        <taxon>Chlorellales</taxon>
        <taxon>Chlorellaceae</taxon>
        <taxon>Chlorella clade</taxon>
        <taxon>Chlorella</taxon>
    </lineage>
</organism>
<evidence type="ECO:0000313" key="8">
    <source>
        <dbReference type="EMBL" id="PRW60239.1"/>
    </source>
</evidence>
<keyword evidence="9" id="KW-1185">Reference proteome</keyword>
<proteinExistence type="predicted"/>
<name>A0A2P6U1R3_CHLSO</name>
<dbReference type="Gene3D" id="6.10.140.2220">
    <property type="match status" value="1"/>
</dbReference>
<keyword evidence="5" id="KW-0175">Coiled coil</keyword>